<proteinExistence type="predicted"/>
<organism evidence="3 4">
    <name type="scientific">Erinaceus europaeus</name>
    <name type="common">Western European hedgehog</name>
    <dbReference type="NCBI Taxonomy" id="9365"/>
    <lineage>
        <taxon>Eukaryota</taxon>
        <taxon>Metazoa</taxon>
        <taxon>Chordata</taxon>
        <taxon>Craniata</taxon>
        <taxon>Vertebrata</taxon>
        <taxon>Euteleostomi</taxon>
        <taxon>Mammalia</taxon>
        <taxon>Eutheria</taxon>
        <taxon>Laurasiatheria</taxon>
        <taxon>Eulipotyphla</taxon>
        <taxon>Erinaceidae</taxon>
        <taxon>Erinaceinae</taxon>
        <taxon>Erinaceus</taxon>
    </lineage>
</organism>
<keyword evidence="2" id="KW-0472">Membrane</keyword>
<keyword evidence="2 4" id="KW-0812">Transmembrane</keyword>
<reference evidence="4" key="1">
    <citation type="submission" date="2025-08" db="UniProtKB">
        <authorList>
            <consortium name="RefSeq"/>
        </authorList>
    </citation>
    <scope>IDENTIFICATION</scope>
</reference>
<dbReference type="PANTHER" id="PTHR36526:SF1">
    <property type="entry name" value="TRANSMEMBRANE PROTEIN 154"/>
    <property type="match status" value="1"/>
</dbReference>
<dbReference type="InterPro" id="IPR053087">
    <property type="entry name" value="TMEM154-like"/>
</dbReference>
<dbReference type="GeneID" id="103118159"/>
<name>A0ABM3WEE8_ERIEU</name>
<keyword evidence="3" id="KW-1185">Reference proteome</keyword>
<protein>
    <submittedName>
        <fullName evidence="4">Transmembrane protein 154</fullName>
    </submittedName>
</protein>
<evidence type="ECO:0000256" key="1">
    <source>
        <dbReference type="SAM" id="MobiDB-lite"/>
    </source>
</evidence>
<feature type="region of interest" description="Disordered" evidence="1">
    <location>
        <begin position="179"/>
        <end position="209"/>
    </location>
</feature>
<evidence type="ECO:0000313" key="3">
    <source>
        <dbReference type="Proteomes" id="UP001652624"/>
    </source>
</evidence>
<dbReference type="PANTHER" id="PTHR36526">
    <property type="entry name" value="TRANSMEMBRANE PROTEIN 154"/>
    <property type="match status" value="1"/>
</dbReference>
<gene>
    <name evidence="4" type="primary">TMEM154</name>
</gene>
<feature type="transmembrane region" description="Helical" evidence="2">
    <location>
        <begin position="102"/>
        <end position="124"/>
    </location>
</feature>
<sequence length="209" mass="23146">MKQETGNVSGEAASRQHLRAEWGVDMKTQGSLAGALLLALLPGLHAQGLSEDTDQSGDDMQIVQVMAEETTIPSTLPTETVESFMTNTSVTHKDEDSDQLGLMMMVLIPLILLAVLFLVVVLFVTYQKKKRTKEEPSSQGSQSVLQSHELGSESLKVPIFEEDTPSVMEIEMEELDKWMNSMNRNADHECLPTVKEEKESNHNPSDNES</sequence>
<dbReference type="RefSeq" id="XP_060034935.1">
    <property type="nucleotide sequence ID" value="XM_060178952.1"/>
</dbReference>
<dbReference type="InterPro" id="IPR028064">
    <property type="entry name" value="TMEM154"/>
</dbReference>
<dbReference type="Pfam" id="PF15102">
    <property type="entry name" value="TMEM154"/>
    <property type="match status" value="1"/>
</dbReference>
<keyword evidence="2" id="KW-1133">Transmembrane helix</keyword>
<dbReference type="Proteomes" id="UP001652624">
    <property type="component" value="Chromosome 19"/>
</dbReference>
<accession>A0ABM3WEE8</accession>
<feature type="compositionally biased region" description="Basic and acidic residues" evidence="1">
    <location>
        <begin position="185"/>
        <end position="201"/>
    </location>
</feature>
<evidence type="ECO:0000313" key="4">
    <source>
        <dbReference type="RefSeq" id="XP_060034935.1"/>
    </source>
</evidence>
<evidence type="ECO:0000256" key="2">
    <source>
        <dbReference type="SAM" id="Phobius"/>
    </source>
</evidence>